<sequence length="155" mass="17141">MFTHSHVAILLCSFTGNQSGDFPIPTPFPDLMLLNVWVARRPPGYAFIDFDDTRDAKYAIHALDGGAPRVFVGHSIYKGKAALTVEPKAPEFLPLDVIMDVVFNHTAEGNEKGPIFSFRGTDNCIFYMLASKVCLSVCHDLSDIYSVCSVRQLVL</sequence>
<dbReference type="SUPFAM" id="SSF54928">
    <property type="entry name" value="RNA-binding domain, RBD"/>
    <property type="match status" value="1"/>
</dbReference>
<protein>
    <recommendedName>
        <fullName evidence="2">RRM domain-containing protein</fullName>
    </recommendedName>
</protein>
<feature type="chain" id="PRO_5046336406" description="RRM domain-containing protein" evidence="1">
    <location>
        <begin position="20"/>
        <end position="155"/>
    </location>
</feature>
<keyword evidence="1" id="KW-0732">Signal</keyword>
<keyword evidence="3" id="KW-1185">Reference proteome</keyword>
<feature type="domain" description="RRM" evidence="2">
    <location>
        <begin position="40"/>
        <end position="65"/>
    </location>
</feature>
<dbReference type="Gene3D" id="3.30.70.330">
    <property type="match status" value="1"/>
</dbReference>
<dbReference type="Gene3D" id="3.20.20.80">
    <property type="entry name" value="Glycosidases"/>
    <property type="match status" value="1"/>
</dbReference>
<reference evidence="3" key="1">
    <citation type="journal article" date="2021" name="Nat. Commun.">
        <title>Genomic analyses provide insights into spinach domestication and the genetic basis of agronomic traits.</title>
        <authorList>
            <person name="Cai X."/>
            <person name="Sun X."/>
            <person name="Xu C."/>
            <person name="Sun H."/>
            <person name="Wang X."/>
            <person name="Ge C."/>
            <person name="Zhang Z."/>
            <person name="Wang Q."/>
            <person name="Fei Z."/>
            <person name="Jiao C."/>
            <person name="Wang Q."/>
        </authorList>
    </citation>
    <scope>NUCLEOTIDE SEQUENCE [LARGE SCALE GENOMIC DNA]</scope>
    <source>
        <strain evidence="3">cv. Varoflay</strain>
    </source>
</reference>
<dbReference type="InterPro" id="IPR035979">
    <property type="entry name" value="RBD_domain_sf"/>
</dbReference>
<organism evidence="3 4">
    <name type="scientific">Spinacia oleracea</name>
    <name type="common">Spinach</name>
    <dbReference type="NCBI Taxonomy" id="3562"/>
    <lineage>
        <taxon>Eukaryota</taxon>
        <taxon>Viridiplantae</taxon>
        <taxon>Streptophyta</taxon>
        <taxon>Embryophyta</taxon>
        <taxon>Tracheophyta</taxon>
        <taxon>Spermatophyta</taxon>
        <taxon>Magnoliopsida</taxon>
        <taxon>eudicotyledons</taxon>
        <taxon>Gunneridae</taxon>
        <taxon>Pentapetalae</taxon>
        <taxon>Caryophyllales</taxon>
        <taxon>Chenopodiaceae</taxon>
        <taxon>Chenopodioideae</taxon>
        <taxon>Anserineae</taxon>
        <taxon>Spinacia</taxon>
    </lineage>
</organism>
<evidence type="ECO:0000313" key="3">
    <source>
        <dbReference type="Proteomes" id="UP000813463"/>
    </source>
</evidence>
<gene>
    <name evidence="4" type="primary">LOC110792251</name>
</gene>
<feature type="signal peptide" evidence="1">
    <location>
        <begin position="1"/>
        <end position="19"/>
    </location>
</feature>
<dbReference type="Pfam" id="PF00076">
    <property type="entry name" value="RRM_1"/>
    <property type="match status" value="1"/>
</dbReference>
<accession>A0ABM3RH46</accession>
<proteinExistence type="predicted"/>
<dbReference type="InterPro" id="IPR009044">
    <property type="entry name" value="ssDNA-bd_transcriptional_reg"/>
</dbReference>
<dbReference type="InterPro" id="IPR017853">
    <property type="entry name" value="GH"/>
</dbReference>
<dbReference type="SUPFAM" id="SSF54447">
    <property type="entry name" value="ssDNA-binding transcriptional regulator domain"/>
    <property type="match status" value="1"/>
</dbReference>
<dbReference type="Proteomes" id="UP000813463">
    <property type="component" value="Chromosome 3"/>
</dbReference>
<evidence type="ECO:0000256" key="1">
    <source>
        <dbReference type="SAM" id="SignalP"/>
    </source>
</evidence>
<dbReference type="InterPro" id="IPR000504">
    <property type="entry name" value="RRM_dom"/>
</dbReference>
<dbReference type="InterPro" id="IPR012677">
    <property type="entry name" value="Nucleotide-bd_a/b_plait_sf"/>
</dbReference>
<dbReference type="GeneID" id="110792251"/>
<name>A0ABM3RH46_SPIOL</name>
<dbReference type="SUPFAM" id="SSF51445">
    <property type="entry name" value="(Trans)glycosidases"/>
    <property type="match status" value="1"/>
</dbReference>
<dbReference type="PANTHER" id="PTHR43002">
    <property type="entry name" value="GLYCOGEN DEBRANCHING ENZYME"/>
    <property type="match status" value="1"/>
</dbReference>
<reference evidence="4" key="2">
    <citation type="submission" date="2025-08" db="UniProtKB">
        <authorList>
            <consortium name="RefSeq"/>
        </authorList>
    </citation>
    <scope>IDENTIFICATION</scope>
    <source>
        <tissue evidence="4">Leaf</tissue>
    </source>
</reference>
<evidence type="ECO:0000313" key="4">
    <source>
        <dbReference type="RefSeq" id="XP_056694937.1"/>
    </source>
</evidence>
<evidence type="ECO:0000259" key="2">
    <source>
        <dbReference type="Pfam" id="PF00076"/>
    </source>
</evidence>
<dbReference type="RefSeq" id="XP_056694937.1">
    <property type="nucleotide sequence ID" value="XM_056838959.1"/>
</dbReference>